<dbReference type="GO" id="GO:0016132">
    <property type="term" value="P:brassinosteroid biosynthetic process"/>
    <property type="evidence" value="ECO:0007669"/>
    <property type="project" value="TreeGrafter"/>
</dbReference>
<evidence type="ECO:0008006" key="8">
    <source>
        <dbReference type="Google" id="ProtNLM"/>
    </source>
</evidence>
<dbReference type="PANTHER" id="PTHR24286">
    <property type="entry name" value="CYTOCHROME P450 26"/>
    <property type="match status" value="1"/>
</dbReference>
<accession>A0A5D2JX85</accession>
<evidence type="ECO:0000256" key="5">
    <source>
        <dbReference type="SAM" id="Phobius"/>
    </source>
</evidence>
<keyword evidence="2" id="KW-0479">Metal-binding</keyword>
<dbReference type="GO" id="GO:0005506">
    <property type="term" value="F:iron ion binding"/>
    <property type="evidence" value="ECO:0007669"/>
    <property type="project" value="InterPro"/>
</dbReference>
<dbReference type="AlphaFoldDB" id="A0A5D2JX85"/>
<dbReference type="GO" id="GO:0051777">
    <property type="term" value="F:ent-kaurenoic acid monooxygenase activity"/>
    <property type="evidence" value="ECO:0007669"/>
    <property type="project" value="TreeGrafter"/>
</dbReference>
<evidence type="ECO:0000256" key="2">
    <source>
        <dbReference type="ARBA" id="ARBA00022723"/>
    </source>
</evidence>
<dbReference type="Gene3D" id="1.10.630.10">
    <property type="entry name" value="Cytochrome P450"/>
    <property type="match status" value="1"/>
</dbReference>
<dbReference type="GO" id="GO:0016125">
    <property type="term" value="P:sterol metabolic process"/>
    <property type="evidence" value="ECO:0007669"/>
    <property type="project" value="TreeGrafter"/>
</dbReference>
<dbReference type="GO" id="GO:0010268">
    <property type="term" value="P:brassinosteroid homeostasis"/>
    <property type="evidence" value="ECO:0007669"/>
    <property type="project" value="TreeGrafter"/>
</dbReference>
<feature type="transmembrane region" description="Helical" evidence="5">
    <location>
        <begin position="6"/>
        <end position="24"/>
    </location>
</feature>
<dbReference type="Proteomes" id="UP000322667">
    <property type="component" value="Chromosome D08"/>
</dbReference>
<keyword evidence="7" id="KW-1185">Reference proteome</keyword>
<proteinExistence type="inferred from homology"/>
<dbReference type="EMBL" id="CM017630">
    <property type="protein sequence ID" value="TYH59122.1"/>
    <property type="molecule type" value="Genomic_DNA"/>
</dbReference>
<protein>
    <recommendedName>
        <fullName evidence="8">Cytochrome P450</fullName>
    </recommendedName>
</protein>
<keyword evidence="5" id="KW-0812">Transmembrane</keyword>
<name>A0A5D2JX85_GOSTO</name>
<feature type="region of interest" description="Disordered" evidence="4">
    <location>
        <begin position="394"/>
        <end position="428"/>
    </location>
</feature>
<reference evidence="6 7" key="1">
    <citation type="submission" date="2019-07" db="EMBL/GenBank/DDBJ databases">
        <title>WGS assembly of Gossypium tomentosum.</title>
        <authorList>
            <person name="Chen Z.J."/>
            <person name="Sreedasyam A."/>
            <person name="Ando A."/>
            <person name="Song Q."/>
            <person name="De L."/>
            <person name="Hulse-Kemp A."/>
            <person name="Ding M."/>
            <person name="Ye W."/>
            <person name="Kirkbride R."/>
            <person name="Jenkins J."/>
            <person name="Plott C."/>
            <person name="Lovell J."/>
            <person name="Lin Y.-M."/>
            <person name="Vaughn R."/>
            <person name="Liu B."/>
            <person name="Li W."/>
            <person name="Simpson S."/>
            <person name="Scheffler B."/>
            <person name="Saski C."/>
            <person name="Grover C."/>
            <person name="Hu G."/>
            <person name="Conover J."/>
            <person name="Carlson J."/>
            <person name="Shu S."/>
            <person name="Boston L."/>
            <person name="Williams M."/>
            <person name="Peterson D."/>
            <person name="Mcgee K."/>
            <person name="Jones D."/>
            <person name="Wendel J."/>
            <person name="Stelly D."/>
            <person name="Grimwood J."/>
            <person name="Schmutz J."/>
        </authorList>
    </citation>
    <scope>NUCLEOTIDE SEQUENCE [LARGE SCALE GENOMIC DNA]</scope>
    <source>
        <strain evidence="6">7179.01</strain>
    </source>
</reference>
<keyword evidence="5" id="KW-0472">Membrane</keyword>
<keyword evidence="3" id="KW-0408">Iron</keyword>
<evidence type="ECO:0000313" key="7">
    <source>
        <dbReference type="Proteomes" id="UP000322667"/>
    </source>
</evidence>
<gene>
    <name evidence="6" type="ORF">ES332_D08G202100v1</name>
</gene>
<organism evidence="6 7">
    <name type="scientific">Gossypium tomentosum</name>
    <name type="common">Hawaiian cotton</name>
    <name type="synonym">Gossypium sandvicense</name>
    <dbReference type="NCBI Taxonomy" id="34277"/>
    <lineage>
        <taxon>Eukaryota</taxon>
        <taxon>Viridiplantae</taxon>
        <taxon>Streptophyta</taxon>
        <taxon>Embryophyta</taxon>
        <taxon>Tracheophyta</taxon>
        <taxon>Spermatophyta</taxon>
        <taxon>Magnoliopsida</taxon>
        <taxon>eudicotyledons</taxon>
        <taxon>Gunneridae</taxon>
        <taxon>Pentapetalae</taxon>
        <taxon>rosids</taxon>
        <taxon>malvids</taxon>
        <taxon>Malvales</taxon>
        <taxon>Malvaceae</taxon>
        <taxon>Malvoideae</taxon>
        <taxon>Gossypium</taxon>
    </lineage>
</organism>
<dbReference type="SUPFAM" id="SSF48264">
    <property type="entry name" value="Cytochrome P450"/>
    <property type="match status" value="1"/>
</dbReference>
<dbReference type="GO" id="GO:0020037">
    <property type="term" value="F:heme binding"/>
    <property type="evidence" value="ECO:0007669"/>
    <property type="project" value="InterPro"/>
</dbReference>
<dbReference type="Pfam" id="PF00067">
    <property type="entry name" value="p450"/>
    <property type="match status" value="1"/>
</dbReference>
<dbReference type="PANTHER" id="PTHR24286:SF196">
    <property type="entry name" value="BETA-AMYRIN 11-OXIDASE-LIKE"/>
    <property type="match status" value="1"/>
</dbReference>
<keyword evidence="5" id="KW-1133">Transmembrane helix</keyword>
<dbReference type="GO" id="GO:0005783">
    <property type="term" value="C:endoplasmic reticulum"/>
    <property type="evidence" value="ECO:0007669"/>
    <property type="project" value="TreeGrafter"/>
</dbReference>
<evidence type="ECO:0000256" key="1">
    <source>
        <dbReference type="ARBA" id="ARBA00010617"/>
    </source>
</evidence>
<dbReference type="InterPro" id="IPR036396">
    <property type="entry name" value="Cyt_P450_sf"/>
</dbReference>
<evidence type="ECO:0000256" key="4">
    <source>
        <dbReference type="SAM" id="MobiDB-lite"/>
    </source>
</evidence>
<evidence type="ECO:0000256" key="3">
    <source>
        <dbReference type="ARBA" id="ARBA00023004"/>
    </source>
</evidence>
<comment type="similarity">
    <text evidence="1">Belongs to the cytochrome P450 family.</text>
</comment>
<dbReference type="InterPro" id="IPR001128">
    <property type="entry name" value="Cyt_P450"/>
</dbReference>
<evidence type="ECO:0000313" key="6">
    <source>
        <dbReference type="EMBL" id="TYH59122.1"/>
    </source>
</evidence>
<sequence length="498" mass="56612">MGIELLRSFVAIVAATYVILFGFLKKINEWYYVTMSEKKQNPLPPGHMGWPFIGNMWSFFKASNSQDPDSFIDNLVKRYGRTSIYRTHLFGSPSVIVCSQELCRKALTDDEHFSYGYPSSAIQLGGKKSLFGISNSEHRRLRRLIADPINGHQALALHIEDVVITSLEELATMNRPIKFFNEMKTIALNVIAKVSLGSTQDSILWSMVKYYTELSPGILSMPINIPGFAFHRALKTKDELDERRRKTVAERKKGMMDLLMEVENEIGEKLEDEHIIDLLLLILFSGRETAAHTAMWVRLELDLEHTNINEEQQAIEKTILPESLTLTEIKEIEYLPKVIDESLRRNYFAFAIYRKVVADVNINSYTILKGWKVLVWPTAIYMDHIVNSKTQILKKKPNPPNPSLAPHVPSSATAAPHVPSPTCSINKKERGRTYSPVALLEEDLLPSSESVSREGSKALGPSGCWPSFGVMRWEGRVAHFPCRWPKATMAVRRRPKRL</sequence>